<feature type="non-terminal residue" evidence="1">
    <location>
        <position position="1"/>
    </location>
</feature>
<accession>A0AAD8EES8</accession>
<keyword evidence="2" id="KW-1185">Reference proteome</keyword>
<dbReference type="EMBL" id="JASPKZ010006439">
    <property type="protein sequence ID" value="KAJ9587426.1"/>
    <property type="molecule type" value="Genomic_DNA"/>
</dbReference>
<dbReference type="Proteomes" id="UP001233999">
    <property type="component" value="Unassembled WGS sequence"/>
</dbReference>
<protein>
    <submittedName>
        <fullName evidence="1">Uncharacterized protein</fullName>
    </submittedName>
</protein>
<proteinExistence type="predicted"/>
<organism evidence="1 2">
    <name type="scientific">Diploptera punctata</name>
    <name type="common">Pacific beetle cockroach</name>
    <dbReference type="NCBI Taxonomy" id="6984"/>
    <lineage>
        <taxon>Eukaryota</taxon>
        <taxon>Metazoa</taxon>
        <taxon>Ecdysozoa</taxon>
        <taxon>Arthropoda</taxon>
        <taxon>Hexapoda</taxon>
        <taxon>Insecta</taxon>
        <taxon>Pterygota</taxon>
        <taxon>Neoptera</taxon>
        <taxon>Polyneoptera</taxon>
        <taxon>Dictyoptera</taxon>
        <taxon>Blattodea</taxon>
        <taxon>Blaberoidea</taxon>
        <taxon>Blaberidae</taxon>
        <taxon>Diplopterinae</taxon>
        <taxon>Diploptera</taxon>
    </lineage>
</organism>
<dbReference type="AlphaFoldDB" id="A0AAD8EES8"/>
<comment type="caution">
    <text evidence="1">The sequence shown here is derived from an EMBL/GenBank/DDBJ whole genome shotgun (WGS) entry which is preliminary data.</text>
</comment>
<sequence length="89" mass="10685">RNVVTIVNSIFLLDATYIDKFNFKRTHREALFVAIRIVRRELVPFFAEEEKFGDIRKCKIFYYKDSECFKYLCARFPSLSYETIKTVVI</sequence>
<reference evidence="1" key="2">
    <citation type="submission" date="2023-05" db="EMBL/GenBank/DDBJ databases">
        <authorList>
            <person name="Fouks B."/>
        </authorList>
    </citation>
    <scope>NUCLEOTIDE SEQUENCE</scope>
    <source>
        <strain evidence="1">Stay&amp;Tobe</strain>
        <tissue evidence="1">Testes</tissue>
    </source>
</reference>
<name>A0AAD8EES8_DIPPU</name>
<feature type="non-terminal residue" evidence="1">
    <location>
        <position position="89"/>
    </location>
</feature>
<evidence type="ECO:0000313" key="2">
    <source>
        <dbReference type="Proteomes" id="UP001233999"/>
    </source>
</evidence>
<reference evidence="1" key="1">
    <citation type="journal article" date="2023" name="IScience">
        <title>Live-bearing cockroach genome reveals convergent evolutionary mechanisms linked to viviparity in insects and beyond.</title>
        <authorList>
            <person name="Fouks B."/>
            <person name="Harrison M.C."/>
            <person name="Mikhailova A.A."/>
            <person name="Marchal E."/>
            <person name="English S."/>
            <person name="Carruthers M."/>
            <person name="Jennings E.C."/>
            <person name="Chiamaka E.L."/>
            <person name="Frigard R.A."/>
            <person name="Pippel M."/>
            <person name="Attardo G.M."/>
            <person name="Benoit J.B."/>
            <person name="Bornberg-Bauer E."/>
            <person name="Tobe S.S."/>
        </authorList>
    </citation>
    <scope>NUCLEOTIDE SEQUENCE</scope>
    <source>
        <strain evidence="1">Stay&amp;Tobe</strain>
    </source>
</reference>
<evidence type="ECO:0000313" key="1">
    <source>
        <dbReference type="EMBL" id="KAJ9587426.1"/>
    </source>
</evidence>
<gene>
    <name evidence="1" type="ORF">L9F63_019056</name>
</gene>